<dbReference type="GO" id="GO:0003899">
    <property type="term" value="F:DNA-directed RNA polymerase activity"/>
    <property type="evidence" value="ECO:0007669"/>
    <property type="project" value="UniProtKB-EC"/>
</dbReference>
<dbReference type="GeneID" id="25260417"/>
<dbReference type="Pfam" id="PF04560">
    <property type="entry name" value="RNA_pol_Rpb2_7"/>
    <property type="match status" value="1"/>
</dbReference>
<evidence type="ECO:0000256" key="8">
    <source>
        <dbReference type="ARBA" id="ARBA00023163"/>
    </source>
</evidence>
<evidence type="ECO:0000256" key="11">
    <source>
        <dbReference type="RuleBase" id="RU363031"/>
    </source>
</evidence>
<proteinExistence type="inferred from homology"/>
<keyword evidence="8 11" id="KW-0804">Transcription</keyword>
<dbReference type="OrthoDB" id="10248617at2759"/>
<comment type="catalytic activity">
    <reaction evidence="11">
        <text>RNA(n) + a ribonucleoside 5'-triphosphate = RNA(n+1) + diphosphate</text>
        <dbReference type="Rhea" id="RHEA:21248"/>
        <dbReference type="Rhea" id="RHEA-COMP:14527"/>
        <dbReference type="Rhea" id="RHEA-COMP:17342"/>
        <dbReference type="ChEBI" id="CHEBI:33019"/>
        <dbReference type="ChEBI" id="CHEBI:61557"/>
        <dbReference type="ChEBI" id="CHEBI:140395"/>
        <dbReference type="EC" id="2.7.7.6"/>
    </reaction>
</comment>
<reference evidence="19 20" key="1">
    <citation type="submission" date="2014-04" db="EMBL/GenBank/DDBJ databases">
        <title>A new species of microsporidia sheds light on the evolution of extreme parasitism.</title>
        <authorList>
            <person name="Haag K.L."/>
            <person name="James T.Y."/>
            <person name="Larsson R."/>
            <person name="Schaer T.M."/>
            <person name="Refardt D."/>
            <person name="Pombert J.-F."/>
            <person name="Ebert D."/>
        </authorList>
    </citation>
    <scope>NUCLEOTIDE SEQUENCE [LARGE SCALE GENOMIC DNA]</scope>
    <source>
        <strain evidence="19 20">UGP3</strain>
        <tissue evidence="19">Spores</tissue>
    </source>
</reference>
<dbReference type="Gene3D" id="3.40.50.880">
    <property type="match status" value="1"/>
</dbReference>
<dbReference type="Gene3D" id="2.40.50.150">
    <property type="match status" value="1"/>
</dbReference>
<dbReference type="InterPro" id="IPR007647">
    <property type="entry name" value="RNA_pol_Rpb2_5"/>
</dbReference>
<name>A0A098VPC6_9MICR</name>
<feature type="domain" description="RNA polymerase beta subunit protrusion" evidence="15">
    <location>
        <begin position="21"/>
        <end position="400"/>
    </location>
</feature>
<dbReference type="InterPro" id="IPR015712">
    <property type="entry name" value="DNA-dir_RNA_pol_su2"/>
</dbReference>
<comment type="subcellular location">
    <subcellularLocation>
        <location evidence="1">Nucleus</location>
    </subcellularLocation>
</comment>
<keyword evidence="6" id="KW-0479">Metal-binding</keyword>
<dbReference type="PANTHER" id="PTHR20856">
    <property type="entry name" value="DNA-DIRECTED RNA POLYMERASE I SUBUNIT 2"/>
    <property type="match status" value="1"/>
</dbReference>
<dbReference type="GO" id="GO:0032549">
    <property type="term" value="F:ribonucleoside binding"/>
    <property type="evidence" value="ECO:0007669"/>
    <property type="project" value="InterPro"/>
</dbReference>
<dbReference type="VEuPathDB" id="MicrosporidiaDB:DI09_5p210"/>
<evidence type="ECO:0000256" key="2">
    <source>
        <dbReference type="ARBA" id="ARBA00006835"/>
    </source>
</evidence>
<evidence type="ECO:0000313" key="19">
    <source>
        <dbReference type="EMBL" id="KGG50674.1"/>
    </source>
</evidence>
<dbReference type="Gene3D" id="3.90.1100.10">
    <property type="match status" value="1"/>
</dbReference>
<dbReference type="Pfam" id="PF04567">
    <property type="entry name" value="RNA_pol_Rpb2_5"/>
    <property type="match status" value="1"/>
</dbReference>
<comment type="caution">
    <text evidence="19">The sequence shown here is derived from an EMBL/GenBank/DDBJ whole genome shotgun (WGS) entry which is preliminary data.</text>
</comment>
<evidence type="ECO:0000256" key="5">
    <source>
        <dbReference type="ARBA" id="ARBA00022695"/>
    </source>
</evidence>
<evidence type="ECO:0000259" key="17">
    <source>
        <dbReference type="Pfam" id="PF04566"/>
    </source>
</evidence>
<dbReference type="FunFam" id="2.40.270.10:FF:000006">
    <property type="entry name" value="DNA-directed RNA polymerase subunit beta"/>
    <property type="match status" value="1"/>
</dbReference>
<dbReference type="GO" id="GO:0005634">
    <property type="term" value="C:nucleus"/>
    <property type="evidence" value="ECO:0007669"/>
    <property type="project" value="UniProtKB-SubCell"/>
</dbReference>
<dbReference type="GO" id="GO:0046872">
    <property type="term" value="F:metal ion binding"/>
    <property type="evidence" value="ECO:0007669"/>
    <property type="project" value="UniProtKB-KW"/>
</dbReference>
<keyword evidence="20" id="KW-1185">Reference proteome</keyword>
<feature type="domain" description="RNA polymerase Rpb2" evidence="13">
    <location>
        <begin position="1096"/>
        <end position="1178"/>
    </location>
</feature>
<dbReference type="InterPro" id="IPR007645">
    <property type="entry name" value="RNA_pol_Rpb2_3"/>
</dbReference>
<evidence type="ECO:0000259" key="13">
    <source>
        <dbReference type="Pfam" id="PF04560"/>
    </source>
</evidence>
<dbReference type="FunFam" id="3.90.1110.10:FF:000006">
    <property type="entry name" value="DNA-directed RNA polymerase subunit beta"/>
    <property type="match status" value="1"/>
</dbReference>
<dbReference type="InterPro" id="IPR037034">
    <property type="entry name" value="RNA_pol_Rpb2_2_sf"/>
</dbReference>
<evidence type="ECO:0000259" key="14">
    <source>
        <dbReference type="Pfam" id="PF04561"/>
    </source>
</evidence>
<dbReference type="InterPro" id="IPR007644">
    <property type="entry name" value="RNA_pol_bsu_protrusion"/>
</dbReference>
<dbReference type="Pfam" id="PF04566">
    <property type="entry name" value="RNA_pol_Rpb2_4"/>
    <property type="match status" value="1"/>
</dbReference>
<feature type="domain" description="DNA-directed RNA polymerase subunit 2 hybrid-binding" evidence="12">
    <location>
        <begin position="700"/>
        <end position="1094"/>
    </location>
</feature>
<feature type="domain" description="RNA polymerase Rpb2" evidence="17">
    <location>
        <begin position="545"/>
        <end position="605"/>
    </location>
</feature>
<feature type="domain" description="RNA polymerase Rpb2" evidence="14">
    <location>
        <begin position="166"/>
        <end position="364"/>
    </location>
</feature>
<comment type="similarity">
    <text evidence="2 10">Belongs to the RNA polymerase beta chain family.</text>
</comment>
<keyword evidence="3 11" id="KW-0240">DNA-directed RNA polymerase</keyword>
<dbReference type="FunFam" id="3.90.1100.10:FF:000014">
    <property type="entry name" value="DNA-directed RNA polymerase subunit beta"/>
    <property type="match status" value="1"/>
</dbReference>
<accession>A0A098VPC6</accession>
<dbReference type="FunFam" id="2.40.270.10:FF:000011">
    <property type="entry name" value="DNA-directed RNA polymerase subunit beta"/>
    <property type="match status" value="1"/>
</dbReference>
<dbReference type="SUPFAM" id="SSF64484">
    <property type="entry name" value="beta and beta-prime subunits of DNA dependent RNA-polymerase"/>
    <property type="match status" value="1"/>
</dbReference>
<dbReference type="EMBL" id="JMKJ01000555">
    <property type="protein sequence ID" value="KGG50674.1"/>
    <property type="molecule type" value="Genomic_DNA"/>
</dbReference>
<dbReference type="Gene3D" id="3.90.1070.20">
    <property type="match status" value="1"/>
</dbReference>
<evidence type="ECO:0000256" key="7">
    <source>
        <dbReference type="ARBA" id="ARBA00022833"/>
    </source>
</evidence>
<feature type="domain" description="RNA polymerase Rpb2" evidence="16">
    <location>
        <begin position="442"/>
        <end position="504"/>
    </location>
</feature>
<comment type="function">
    <text evidence="11">DNA-dependent RNA polymerase catalyzes the transcription of DNA into RNA using the four ribonucleoside triphosphates as substrates.</text>
</comment>
<evidence type="ECO:0000259" key="12">
    <source>
        <dbReference type="Pfam" id="PF00562"/>
    </source>
</evidence>
<evidence type="ECO:0000256" key="10">
    <source>
        <dbReference type="RuleBase" id="RU000434"/>
    </source>
</evidence>
<evidence type="ECO:0000313" key="20">
    <source>
        <dbReference type="Proteomes" id="UP000029725"/>
    </source>
</evidence>
<dbReference type="RefSeq" id="XP_013237101.1">
    <property type="nucleotide sequence ID" value="XM_013381647.1"/>
</dbReference>
<dbReference type="GO" id="GO:0006351">
    <property type="term" value="P:DNA-templated transcription"/>
    <property type="evidence" value="ECO:0007669"/>
    <property type="project" value="InterPro"/>
</dbReference>
<protein>
    <recommendedName>
        <fullName evidence="11">DNA-directed RNA polymerase subunit beta</fullName>
        <ecNumber evidence="11">2.7.7.6</ecNumber>
    </recommendedName>
</protein>
<evidence type="ECO:0000256" key="3">
    <source>
        <dbReference type="ARBA" id="ARBA00022478"/>
    </source>
</evidence>
<dbReference type="InterPro" id="IPR037033">
    <property type="entry name" value="DNA-dir_RNAP_su2_hyb_sf"/>
</dbReference>
<dbReference type="InterPro" id="IPR007641">
    <property type="entry name" value="RNA_pol_Rpb2_7"/>
</dbReference>
<dbReference type="InterPro" id="IPR007120">
    <property type="entry name" value="DNA-dir_RNAP_su2_dom"/>
</dbReference>
<dbReference type="Proteomes" id="UP000029725">
    <property type="component" value="Unassembled WGS sequence"/>
</dbReference>
<gene>
    <name evidence="19" type="ORF">DI09_5p210</name>
</gene>
<dbReference type="Pfam" id="PF00562">
    <property type="entry name" value="RNA_pol_Rpb2_6"/>
    <property type="match status" value="1"/>
</dbReference>
<dbReference type="InterPro" id="IPR029062">
    <property type="entry name" value="Class_I_gatase-like"/>
</dbReference>
<dbReference type="Pfam" id="PF04565">
    <property type="entry name" value="RNA_pol_Rpb2_3"/>
    <property type="match status" value="1"/>
</dbReference>
<feature type="domain" description="RNA polymerase Rpb2" evidence="18">
    <location>
        <begin position="625"/>
        <end position="693"/>
    </location>
</feature>
<dbReference type="EC" id="2.7.7.6" evidence="11"/>
<organism evidence="19 20">
    <name type="scientific">Mitosporidium daphniae</name>
    <dbReference type="NCBI Taxonomy" id="1485682"/>
    <lineage>
        <taxon>Eukaryota</taxon>
        <taxon>Fungi</taxon>
        <taxon>Fungi incertae sedis</taxon>
        <taxon>Microsporidia</taxon>
        <taxon>Mitosporidium</taxon>
    </lineage>
</organism>
<evidence type="ECO:0000256" key="9">
    <source>
        <dbReference type="ARBA" id="ARBA00023242"/>
    </source>
</evidence>
<keyword evidence="5 11" id="KW-0548">Nucleotidyltransferase</keyword>
<keyword evidence="7" id="KW-0862">Zinc</keyword>
<dbReference type="CDD" id="cd00653">
    <property type="entry name" value="RNA_pol_B_RPB2"/>
    <property type="match status" value="1"/>
</dbReference>
<dbReference type="GO" id="GO:0000428">
    <property type="term" value="C:DNA-directed RNA polymerase complex"/>
    <property type="evidence" value="ECO:0007669"/>
    <property type="project" value="UniProtKB-KW"/>
</dbReference>
<evidence type="ECO:0000256" key="1">
    <source>
        <dbReference type="ARBA" id="ARBA00004123"/>
    </source>
</evidence>
<dbReference type="InterPro" id="IPR007121">
    <property type="entry name" value="RNA_pol_bsu_CS"/>
</dbReference>
<evidence type="ECO:0000256" key="6">
    <source>
        <dbReference type="ARBA" id="ARBA00022723"/>
    </source>
</evidence>
<evidence type="ECO:0000256" key="4">
    <source>
        <dbReference type="ARBA" id="ARBA00022679"/>
    </source>
</evidence>
<dbReference type="HOGENOM" id="CLU_000524_5_1_1"/>
<dbReference type="InterPro" id="IPR007646">
    <property type="entry name" value="RNA_pol_Rpb2_4"/>
</dbReference>
<keyword evidence="9" id="KW-0539">Nucleus</keyword>
<dbReference type="Gene3D" id="3.90.1110.10">
    <property type="entry name" value="RNA polymerase Rpb2, domain 2"/>
    <property type="match status" value="1"/>
</dbReference>
<dbReference type="Gene3D" id="3.90.1800.10">
    <property type="entry name" value="RNA polymerase alpha subunit dimerisation domain"/>
    <property type="match status" value="1"/>
</dbReference>
<dbReference type="Pfam" id="PF04561">
    <property type="entry name" value="RNA_pol_Rpb2_2"/>
    <property type="match status" value="1"/>
</dbReference>
<dbReference type="Gene3D" id="2.40.270.10">
    <property type="entry name" value="DNA-directed RNA polymerase, subunit 2, domain 6"/>
    <property type="match status" value="1"/>
</dbReference>
<dbReference type="SUPFAM" id="SSF52317">
    <property type="entry name" value="Class I glutamine amidotransferase-like"/>
    <property type="match status" value="1"/>
</dbReference>
<evidence type="ECO:0000259" key="16">
    <source>
        <dbReference type="Pfam" id="PF04565"/>
    </source>
</evidence>
<sequence>MGDNILAEKWRLVPLYLQNRGLIKQHLDSFDYFISTDMMKIVQTDAKVDSDVDPSFFLRYTNIGVEMPSIQEDLIVHSITPHECRLRDLTYSAPIVVDIEYTRGKQIVTRKNVQIGRLPIMLRSSRCHLKALGNDEKAFANVTECPLDPGGYFIIKGTEKVILIQEQLSKNRILLDVDRKGLLYASVTSSTHERKSKTYVAVKNDKLYVRHNNLTDDFPLFVMFKALGVQADREIVQLVCGNDPRYVEALGPSAEEAVSLNIFTTAQALSYLATHVRISRKMTSSLIGGAPSNVSALSSSAVDRRLEDARDFLTDLLLSHVPVEGTLLRLKALFLALMARKVIQALRGDAIPDDRDYVGNKRLELSGELLGLLFEDLFKRFNSDLKRSIDKVLSKPNRAQEFDVLRLLQLQGDLITSGMIRALSTGNWFLRRFRMERAGVTQVLSRLSYISGLGMMTRISSQFEKTRKVSGPRSLQTSQWGITCPSDTPEGEACGLVKNLALLTLISVDSAEGPLRTLILEGLGMVEPIEGFSGAEIHTPGTSIVFFNGIPIGITRFSTQVVSALRKLRRSGLIEPYVSISASSTSSTIQIASDGGRPLRPLLILNEDGSSPVLTMDHLKSIGTWDELMAAKGLVEYLDVNEENDSYIALGLDDLVQVKLEKREHEQHFFANAHYGSADTKKYASFTHMEIAPWCILGAVAGLIPFPDHNQSPRNTYQSAMGKQAMGTIGYNQLERIDTLLYTLCYPQRPMVKTRTIELTNYERLPAGQNASVAVMSWSGFDIEDALIINKASLDRGFGRCMVMKKGMVTLKKYANGSYDRIVAPPPSSYSKYEALSGDGIASPGERLLPGHVIINKQIPIGGGIAAGEDASKNTTTAGGEYKTVALTHKSPTSVLVDRVLLTTNSDDQLTVKVLLRSTRRPEIGDKFSSRHGQKGVCGLIVPQADMPFGVSPDIIMNPHGFPSRMTVGKMLELLHGKAGVMAGRLAYGTPFEPPGAFEGDHSDILSSATTTSYEEACAEKAQTVGQMLLQKGYSYGGKDTLCSGTTGELLGVYIFFGPIYYQKLKHMVLDKMHARARGPRAVLTRQPTEGRARDGGLRLGEMERDCLIGYGASALLMERLMLSSDSFNVDVCEGCGLLGYSGWCNLCKSSLKVTTTTIPYACKLLFQELQSLVLVMDGFEELEAVTVIDILRRANISTTVVTIINSPNRTLNAETGRLLSHVVGSNKLHLVPDATLEMVDGHFVLKKSMAFGETIILETEKIAVVLPGGMGGVQEICSSALALELIKKVYDSKESILGAICAAPMALKEAGIVGKDIQLTAYPSFKDDLSGVYTWRDDVPVVRSGSRSQLITRYAFF</sequence>
<evidence type="ECO:0000259" key="18">
    <source>
        <dbReference type="Pfam" id="PF04567"/>
    </source>
</evidence>
<dbReference type="InterPro" id="IPR007642">
    <property type="entry name" value="RNA_pol_Rpb2_2"/>
</dbReference>
<keyword evidence="4 11" id="KW-0808">Transferase</keyword>
<dbReference type="GO" id="GO:0003677">
    <property type="term" value="F:DNA binding"/>
    <property type="evidence" value="ECO:0007669"/>
    <property type="project" value="InterPro"/>
</dbReference>
<dbReference type="InterPro" id="IPR014724">
    <property type="entry name" value="RNA_pol_RPB2_OB-fold"/>
</dbReference>
<evidence type="ECO:0000259" key="15">
    <source>
        <dbReference type="Pfam" id="PF04563"/>
    </source>
</evidence>
<dbReference type="PROSITE" id="PS01166">
    <property type="entry name" value="RNA_POL_BETA"/>
    <property type="match status" value="1"/>
</dbReference>
<dbReference type="Pfam" id="PF04563">
    <property type="entry name" value="RNA_pol_Rpb2_1"/>
    <property type="match status" value="1"/>
</dbReference>